<keyword evidence="5 6" id="KW-0472">Membrane</keyword>
<feature type="transmembrane region" description="Helical" evidence="6">
    <location>
        <begin position="118"/>
        <end position="137"/>
    </location>
</feature>
<sequence length="530" mass="58498">MTDHSTKQDDNVSSAETGMTSITHISVNGTTGEQIIPMKKIDTCEEGKGFKVVVYGWKETTENDPIMTSAFHRFQFTIVLLVFQIIFFILFGLFGRYTPNALPGGSASTNFVNTNYPMFQDVHVMIFVGFGFLMVFLRRYGFSAISINMLLSCFVIQWSIIVRGFWSKEFETNGKFTISIVELTTADFAAAVILITMGALLGKLSPTQYIIMSFIEVPVALTIEHVVVHYLEVNDIGGSMVVHAFGAYFGLALSFVIYKRKMLGHENEGSNYNSDIFSMIGALFLWIFWPSFNATVATPEDARQRATINTYLSLCACTVVTFILSQLVDHEHNMRFSMTHIANSTLAGGVAIGTTANVVLEPLHALLVGSGAAVISVFGYAYLTPFLARKLRIHDTCGVNNLHGMPGIYAGILGFIFAVAYDPAQYGLSLSTIYPAIKTTSNPDGREMIIQACYQLAGLALVFASAIVSGAITGIILKLKIWNQVRDKELYADGDYFEVPEDFDFTTRIISKIDHIELAEHTALTSKDNH</sequence>
<feature type="transmembrane region" description="Helical" evidence="6">
    <location>
        <begin position="209"/>
        <end position="230"/>
    </location>
</feature>
<keyword evidence="4 6" id="KW-1133">Transmembrane helix</keyword>
<dbReference type="PANTHER" id="PTHR11730:SF60">
    <property type="entry name" value="RH50, ISOFORM D"/>
    <property type="match status" value="1"/>
</dbReference>
<dbReference type="AlphaFoldDB" id="F1L128"/>
<evidence type="ECO:0000256" key="5">
    <source>
        <dbReference type="ARBA" id="ARBA00023136"/>
    </source>
</evidence>
<organism evidence="8">
    <name type="scientific">Ascaris suum</name>
    <name type="common">Pig roundworm</name>
    <name type="synonym">Ascaris lumbricoides</name>
    <dbReference type="NCBI Taxonomy" id="6253"/>
    <lineage>
        <taxon>Eukaryota</taxon>
        <taxon>Metazoa</taxon>
        <taxon>Ecdysozoa</taxon>
        <taxon>Nematoda</taxon>
        <taxon>Chromadorea</taxon>
        <taxon>Rhabditida</taxon>
        <taxon>Spirurina</taxon>
        <taxon>Ascaridomorpha</taxon>
        <taxon>Ascaridoidea</taxon>
        <taxon>Ascarididae</taxon>
        <taxon>Ascaris</taxon>
    </lineage>
</organism>
<feature type="transmembrane region" description="Helical" evidence="6">
    <location>
        <begin position="270"/>
        <end position="289"/>
    </location>
</feature>
<protein>
    <submittedName>
        <fullName evidence="8">Ammonium transporter Rh type A</fullName>
    </submittedName>
</protein>
<dbReference type="GO" id="GO:0008519">
    <property type="term" value="F:ammonium channel activity"/>
    <property type="evidence" value="ECO:0007669"/>
    <property type="project" value="InterPro"/>
</dbReference>
<feature type="domain" description="Ammonium transporter AmtB-like" evidence="7">
    <location>
        <begin position="104"/>
        <end position="485"/>
    </location>
</feature>
<dbReference type="InterPro" id="IPR029020">
    <property type="entry name" value="Ammonium/urea_transptr"/>
</dbReference>
<feature type="transmembrane region" description="Helical" evidence="6">
    <location>
        <begin position="236"/>
        <end position="258"/>
    </location>
</feature>
<evidence type="ECO:0000256" key="2">
    <source>
        <dbReference type="ARBA" id="ARBA00011036"/>
    </source>
</evidence>
<dbReference type="FunFam" id="1.10.3430.10:FF:000012">
    <property type="entry name" value="Rh type C glycoprotein"/>
    <property type="match status" value="1"/>
</dbReference>
<dbReference type="PANTHER" id="PTHR11730">
    <property type="entry name" value="AMMONIUM TRANSPORTER"/>
    <property type="match status" value="1"/>
</dbReference>
<accession>F1L128</accession>
<feature type="transmembrane region" description="Helical" evidence="6">
    <location>
        <begin position="149"/>
        <end position="166"/>
    </location>
</feature>
<dbReference type="Gene3D" id="1.10.3430.10">
    <property type="entry name" value="Ammonium transporter AmtB like domains"/>
    <property type="match status" value="1"/>
</dbReference>
<feature type="transmembrane region" description="Helical" evidence="6">
    <location>
        <begin position="76"/>
        <end position="98"/>
    </location>
</feature>
<feature type="transmembrane region" description="Helical" evidence="6">
    <location>
        <begin position="178"/>
        <end position="202"/>
    </location>
</feature>
<evidence type="ECO:0000313" key="8">
    <source>
        <dbReference type="EMBL" id="ADY43832.1"/>
    </source>
</evidence>
<dbReference type="Pfam" id="PF00909">
    <property type="entry name" value="Ammonium_transp"/>
    <property type="match status" value="1"/>
</dbReference>
<dbReference type="SUPFAM" id="SSF111352">
    <property type="entry name" value="Ammonium transporter"/>
    <property type="match status" value="1"/>
</dbReference>
<dbReference type="GO" id="GO:0005886">
    <property type="term" value="C:plasma membrane"/>
    <property type="evidence" value="ECO:0007669"/>
    <property type="project" value="InterPro"/>
</dbReference>
<evidence type="ECO:0000256" key="4">
    <source>
        <dbReference type="ARBA" id="ARBA00022989"/>
    </source>
</evidence>
<evidence type="ECO:0000256" key="1">
    <source>
        <dbReference type="ARBA" id="ARBA00004141"/>
    </source>
</evidence>
<comment type="subcellular location">
    <subcellularLocation>
        <location evidence="1">Membrane</location>
        <topology evidence="1">Multi-pass membrane protein</topology>
    </subcellularLocation>
</comment>
<dbReference type="InterPro" id="IPR024041">
    <property type="entry name" value="NH4_transpt_AmtB-like_dom"/>
</dbReference>
<keyword evidence="3 6" id="KW-0812">Transmembrane</keyword>
<feature type="transmembrane region" description="Helical" evidence="6">
    <location>
        <begin position="408"/>
        <end position="428"/>
    </location>
</feature>
<reference evidence="8" key="1">
    <citation type="journal article" date="2011" name="Genome Res.">
        <title>Deep small RNA sequencing from the nematode Ascaris reveals conservation, functional diversification, and novel developmental profiles.</title>
        <authorList>
            <person name="Wang J."/>
            <person name="Czech B."/>
            <person name="Crunk A."/>
            <person name="Wallace A."/>
            <person name="Mitreva M."/>
            <person name="Hannon G.J."/>
            <person name="Davis R.E."/>
        </authorList>
    </citation>
    <scope>NUCLEOTIDE SEQUENCE</scope>
</reference>
<dbReference type="PRINTS" id="PR00342">
    <property type="entry name" value="RHESUSRHD"/>
</dbReference>
<feature type="transmembrane region" description="Helical" evidence="6">
    <location>
        <begin position="340"/>
        <end position="360"/>
    </location>
</feature>
<proteinExistence type="evidence at transcript level"/>
<feature type="transmembrane region" description="Helical" evidence="6">
    <location>
        <begin position="309"/>
        <end position="328"/>
    </location>
</feature>
<evidence type="ECO:0000259" key="7">
    <source>
        <dbReference type="Pfam" id="PF00909"/>
    </source>
</evidence>
<evidence type="ECO:0000256" key="3">
    <source>
        <dbReference type="ARBA" id="ARBA00022692"/>
    </source>
</evidence>
<name>F1L128_ASCSU</name>
<evidence type="ECO:0000256" key="6">
    <source>
        <dbReference type="SAM" id="Phobius"/>
    </source>
</evidence>
<dbReference type="InterPro" id="IPR002229">
    <property type="entry name" value="RhesusRHD"/>
</dbReference>
<dbReference type="EMBL" id="JI169359">
    <property type="protein sequence ID" value="ADY43832.1"/>
    <property type="molecule type" value="mRNA"/>
</dbReference>
<dbReference type="GO" id="GO:0097272">
    <property type="term" value="P:ammonium homeostasis"/>
    <property type="evidence" value="ECO:0007669"/>
    <property type="project" value="TreeGrafter"/>
</dbReference>
<comment type="similarity">
    <text evidence="2">Belongs to the ammonium transporter (TC 2.A.49) family. Rh subfamily.</text>
</comment>
<feature type="transmembrane region" description="Helical" evidence="6">
    <location>
        <begin position="366"/>
        <end position="388"/>
    </location>
</feature>
<feature type="transmembrane region" description="Helical" evidence="6">
    <location>
        <begin position="448"/>
        <end position="477"/>
    </location>
</feature>